<feature type="domain" description="N-acetyltransferase" evidence="1">
    <location>
        <begin position="128"/>
        <end position="265"/>
    </location>
</feature>
<gene>
    <name evidence="2" type="ORF">H9742_03210</name>
</gene>
<dbReference type="InterPro" id="IPR016181">
    <property type="entry name" value="Acyl_CoA_acyltransferase"/>
</dbReference>
<reference evidence="2" key="1">
    <citation type="journal article" date="2021" name="PeerJ">
        <title>Extensive microbial diversity within the chicken gut microbiome revealed by metagenomics and culture.</title>
        <authorList>
            <person name="Gilroy R."/>
            <person name="Ravi A."/>
            <person name="Getino M."/>
            <person name="Pursley I."/>
            <person name="Horton D.L."/>
            <person name="Alikhan N.F."/>
            <person name="Baker D."/>
            <person name="Gharbi K."/>
            <person name="Hall N."/>
            <person name="Watson M."/>
            <person name="Adriaenssens E.M."/>
            <person name="Foster-Nyarko E."/>
            <person name="Jarju S."/>
            <person name="Secka A."/>
            <person name="Antonio M."/>
            <person name="Oren A."/>
            <person name="Chaudhuri R.R."/>
            <person name="La Ragione R."/>
            <person name="Hildebrand F."/>
            <person name="Pallen M.J."/>
        </authorList>
    </citation>
    <scope>NUCLEOTIDE SEQUENCE</scope>
    <source>
        <strain evidence="2">CHK195-6426</strain>
    </source>
</reference>
<protein>
    <submittedName>
        <fullName evidence="2">GNAT family N-acetyltransferase</fullName>
        <ecNumber evidence="2">2.3.1.-</ecNumber>
    </submittedName>
</protein>
<keyword evidence="2" id="KW-0808">Transferase</keyword>
<dbReference type="EMBL" id="DXGH01000016">
    <property type="protein sequence ID" value="HIW80527.1"/>
    <property type="molecule type" value="Genomic_DNA"/>
</dbReference>
<comment type="caution">
    <text evidence="2">The sequence shown here is derived from an EMBL/GenBank/DDBJ whole genome shotgun (WGS) entry which is preliminary data.</text>
</comment>
<organism evidence="2 3">
    <name type="scientific">Candidatus Acetatifactor stercoripullorum</name>
    <dbReference type="NCBI Taxonomy" id="2838414"/>
    <lineage>
        <taxon>Bacteria</taxon>
        <taxon>Bacillati</taxon>
        <taxon>Bacillota</taxon>
        <taxon>Clostridia</taxon>
        <taxon>Lachnospirales</taxon>
        <taxon>Lachnospiraceae</taxon>
        <taxon>Acetatifactor</taxon>
    </lineage>
</organism>
<dbReference type="PROSITE" id="PS51186">
    <property type="entry name" value="GNAT"/>
    <property type="match status" value="1"/>
</dbReference>
<dbReference type="SUPFAM" id="SSF55729">
    <property type="entry name" value="Acyl-CoA N-acyltransferases (Nat)"/>
    <property type="match status" value="1"/>
</dbReference>
<dbReference type="AlphaFoldDB" id="A0A9D1R5M6"/>
<dbReference type="InterPro" id="IPR000182">
    <property type="entry name" value="GNAT_dom"/>
</dbReference>
<evidence type="ECO:0000313" key="2">
    <source>
        <dbReference type="EMBL" id="HIW80527.1"/>
    </source>
</evidence>
<proteinExistence type="predicted"/>
<dbReference type="Gene3D" id="3.40.630.30">
    <property type="match status" value="1"/>
</dbReference>
<dbReference type="Proteomes" id="UP000824265">
    <property type="component" value="Unassembled WGS sequence"/>
</dbReference>
<dbReference type="EC" id="2.3.1.-" evidence="2"/>
<dbReference type="GO" id="GO:0016747">
    <property type="term" value="F:acyltransferase activity, transferring groups other than amino-acyl groups"/>
    <property type="evidence" value="ECO:0007669"/>
    <property type="project" value="InterPro"/>
</dbReference>
<sequence>MRLLQESDRAALTEYVQREPEMNLFLIGDMENYGVNSEVVNFYVHEQRGRWDFVILRFYQFFILYSPYEDYNAEEAVLFLKNQTPECISGKTSLLQKIAPMFPQRKLQSTLLSRCGEVERSFASPKELALRVMTPQDVPEAIDLLCSIKEFEDTYKKNEKSVHMKRMQEEMAQGGKLVMGGYVEGRLAAIAETSAENSQSAMIVGVATKKELRGRGYASAVVSALCTDCFQRGKKFLCLFYDNPNAGRIYNRIGFREIGEYGMLR</sequence>
<dbReference type="InterPro" id="IPR013653">
    <property type="entry name" value="GCN5-like_dom"/>
</dbReference>
<accession>A0A9D1R5M6</accession>
<keyword evidence="2" id="KW-0012">Acyltransferase</keyword>
<evidence type="ECO:0000313" key="3">
    <source>
        <dbReference type="Proteomes" id="UP000824265"/>
    </source>
</evidence>
<evidence type="ECO:0000259" key="1">
    <source>
        <dbReference type="PROSITE" id="PS51186"/>
    </source>
</evidence>
<name>A0A9D1R5M6_9FIRM</name>
<dbReference type="Pfam" id="PF08445">
    <property type="entry name" value="FR47"/>
    <property type="match status" value="1"/>
</dbReference>
<dbReference type="CDD" id="cd04301">
    <property type="entry name" value="NAT_SF"/>
    <property type="match status" value="1"/>
</dbReference>
<reference evidence="2" key="2">
    <citation type="submission" date="2021-04" db="EMBL/GenBank/DDBJ databases">
        <authorList>
            <person name="Gilroy R."/>
        </authorList>
    </citation>
    <scope>NUCLEOTIDE SEQUENCE</scope>
    <source>
        <strain evidence="2">CHK195-6426</strain>
    </source>
</reference>